<gene>
    <name evidence="2" type="ORF">KOW79_022215</name>
</gene>
<feature type="signal peptide" evidence="1">
    <location>
        <begin position="1"/>
        <end position="18"/>
    </location>
</feature>
<name>A0A9D3N5S3_9TELE</name>
<keyword evidence="3" id="KW-1185">Reference proteome</keyword>
<evidence type="ECO:0000313" key="2">
    <source>
        <dbReference type="EMBL" id="KAG7314912.1"/>
    </source>
</evidence>
<dbReference type="Proteomes" id="UP000824219">
    <property type="component" value="Linkage Group LG28"/>
</dbReference>
<keyword evidence="1" id="KW-0732">Signal</keyword>
<organism evidence="2 3">
    <name type="scientific">Hemibagrus wyckioides</name>
    <dbReference type="NCBI Taxonomy" id="337641"/>
    <lineage>
        <taxon>Eukaryota</taxon>
        <taxon>Metazoa</taxon>
        <taxon>Chordata</taxon>
        <taxon>Craniata</taxon>
        <taxon>Vertebrata</taxon>
        <taxon>Euteleostomi</taxon>
        <taxon>Actinopterygii</taxon>
        <taxon>Neopterygii</taxon>
        <taxon>Teleostei</taxon>
        <taxon>Ostariophysi</taxon>
        <taxon>Siluriformes</taxon>
        <taxon>Bagridae</taxon>
        <taxon>Hemibagrus</taxon>
    </lineage>
</organism>
<reference evidence="2 3" key="1">
    <citation type="submission" date="2021-06" db="EMBL/GenBank/DDBJ databases">
        <title>Chromosome-level genome assembly of the red-tail catfish (Hemibagrus wyckioides).</title>
        <authorList>
            <person name="Shao F."/>
        </authorList>
    </citation>
    <scope>NUCLEOTIDE SEQUENCE [LARGE SCALE GENOMIC DNA]</scope>
    <source>
        <strain evidence="2">EC202008001</strain>
        <tissue evidence="2">Blood</tissue>
    </source>
</reference>
<proteinExistence type="predicted"/>
<comment type="caution">
    <text evidence="2">The sequence shown here is derived from an EMBL/GenBank/DDBJ whole genome shotgun (WGS) entry which is preliminary data.</text>
</comment>
<protein>
    <recommendedName>
        <fullName evidence="4">Secreted protein</fullName>
    </recommendedName>
</protein>
<feature type="chain" id="PRO_5039236765" description="Secreted protein" evidence="1">
    <location>
        <begin position="19"/>
        <end position="75"/>
    </location>
</feature>
<evidence type="ECO:0000256" key="1">
    <source>
        <dbReference type="SAM" id="SignalP"/>
    </source>
</evidence>
<sequence>MQVSVLLIAVSLFATAATRSCQVTDNGTGAITKIWLSLRFARSSGDSPKPYQEFSPSLVRKLDADRRRCDMPIPR</sequence>
<accession>A0A9D3N5S3</accession>
<dbReference type="EMBL" id="JAHKSW010000028">
    <property type="protein sequence ID" value="KAG7314912.1"/>
    <property type="molecule type" value="Genomic_DNA"/>
</dbReference>
<dbReference type="AlphaFoldDB" id="A0A9D3N5S3"/>
<evidence type="ECO:0008006" key="4">
    <source>
        <dbReference type="Google" id="ProtNLM"/>
    </source>
</evidence>
<evidence type="ECO:0000313" key="3">
    <source>
        <dbReference type="Proteomes" id="UP000824219"/>
    </source>
</evidence>